<evidence type="ECO:0000256" key="1">
    <source>
        <dbReference type="SAM" id="Phobius"/>
    </source>
</evidence>
<dbReference type="GO" id="GO:0005886">
    <property type="term" value="C:plasma membrane"/>
    <property type="evidence" value="ECO:0007669"/>
    <property type="project" value="TreeGrafter"/>
</dbReference>
<evidence type="ECO:0000313" key="2">
    <source>
        <dbReference type="EMBL" id="SNS17599.1"/>
    </source>
</evidence>
<proteinExistence type="predicted"/>
<keyword evidence="3" id="KW-1185">Reference proteome</keyword>
<gene>
    <name evidence="2" type="ORF">SAMN06295912_102117</name>
</gene>
<keyword evidence="1" id="KW-0812">Transmembrane</keyword>
<dbReference type="Proteomes" id="UP000198281">
    <property type="component" value="Unassembled WGS sequence"/>
</dbReference>
<feature type="transmembrane region" description="Helical" evidence="1">
    <location>
        <begin position="59"/>
        <end position="78"/>
    </location>
</feature>
<organism evidence="2 3">
    <name type="scientific">Edaphosphingomonas laterariae</name>
    <dbReference type="NCBI Taxonomy" id="861865"/>
    <lineage>
        <taxon>Bacteria</taxon>
        <taxon>Pseudomonadati</taxon>
        <taxon>Pseudomonadota</taxon>
        <taxon>Alphaproteobacteria</taxon>
        <taxon>Sphingomonadales</taxon>
        <taxon>Rhizorhabdaceae</taxon>
        <taxon>Edaphosphingomonas</taxon>
    </lineage>
</organism>
<keyword evidence="1" id="KW-1133">Transmembrane helix</keyword>
<sequence>MEWMLLPLKRYADFGGRSSRREYWMFALLHATIGLLLYVPIIGALLAAPTNEPPTMLGVVLPLFLLYMLVMFVPALAVQVRRLHDLDKSGWLLLLGFIPFIGVFVLLYFMCIEGTRGPNRYGQDPRTDATIFSA</sequence>
<dbReference type="Pfam" id="PF05656">
    <property type="entry name" value="DUF805"/>
    <property type="match status" value="1"/>
</dbReference>
<protein>
    <submittedName>
        <fullName evidence="2">Uncharacterized membrane protein YhaH, DUF805 family</fullName>
    </submittedName>
</protein>
<dbReference type="OrthoDB" id="9812349at2"/>
<name>A0A239CCA1_9SPHN</name>
<dbReference type="RefSeq" id="WP_089218123.1">
    <property type="nucleotide sequence ID" value="NZ_FZOS01000002.1"/>
</dbReference>
<dbReference type="PANTHER" id="PTHR34980">
    <property type="entry name" value="INNER MEMBRANE PROTEIN-RELATED-RELATED"/>
    <property type="match status" value="1"/>
</dbReference>
<accession>A0A239CCA1</accession>
<reference evidence="3" key="1">
    <citation type="submission" date="2017-06" db="EMBL/GenBank/DDBJ databases">
        <authorList>
            <person name="Varghese N."/>
            <person name="Submissions S."/>
        </authorList>
    </citation>
    <scope>NUCLEOTIDE SEQUENCE [LARGE SCALE GENOMIC DNA]</scope>
    <source>
        <strain evidence="3">LNB2</strain>
    </source>
</reference>
<feature type="transmembrane region" description="Helical" evidence="1">
    <location>
        <begin position="90"/>
        <end position="110"/>
    </location>
</feature>
<feature type="transmembrane region" description="Helical" evidence="1">
    <location>
        <begin position="23"/>
        <end position="47"/>
    </location>
</feature>
<evidence type="ECO:0000313" key="3">
    <source>
        <dbReference type="Proteomes" id="UP000198281"/>
    </source>
</evidence>
<dbReference type="PANTHER" id="PTHR34980:SF2">
    <property type="entry name" value="INNER MEMBRANE PROTEIN YHAH-RELATED"/>
    <property type="match status" value="1"/>
</dbReference>
<keyword evidence="1" id="KW-0472">Membrane</keyword>
<dbReference type="AlphaFoldDB" id="A0A239CCA1"/>
<dbReference type="EMBL" id="FZOS01000002">
    <property type="protein sequence ID" value="SNS17599.1"/>
    <property type="molecule type" value="Genomic_DNA"/>
</dbReference>
<dbReference type="InterPro" id="IPR008523">
    <property type="entry name" value="DUF805"/>
</dbReference>